<gene>
    <name evidence="1" type="ORF">DMA12_26075</name>
</gene>
<organism evidence="1 2">
    <name type="scientific">Amycolatopsis balhimycina DSM 5908</name>
    <dbReference type="NCBI Taxonomy" id="1081091"/>
    <lineage>
        <taxon>Bacteria</taxon>
        <taxon>Bacillati</taxon>
        <taxon>Actinomycetota</taxon>
        <taxon>Actinomycetes</taxon>
        <taxon>Pseudonocardiales</taxon>
        <taxon>Pseudonocardiaceae</taxon>
        <taxon>Amycolatopsis</taxon>
    </lineage>
</organism>
<sequence length="84" mass="9661">MPIRELKTLQEAHDVVLERRPPKNADPSDWLAFRLGNARLYKAIADVDRGHHHEALYWAGYEERKAGEVSAELQTEGKPPTRRT</sequence>
<keyword evidence="2" id="KW-1185">Reference proteome</keyword>
<dbReference type="AlphaFoldDB" id="A0A428WC73"/>
<dbReference type="RefSeq" id="WP_020640154.1">
    <property type="nucleotide sequence ID" value="NZ_QHHU01000038.1"/>
</dbReference>
<dbReference type="NCBIfam" id="NF041510">
    <property type="entry name" value="AMED_5909_fam"/>
    <property type="match status" value="1"/>
</dbReference>
<name>A0A428WC73_AMYBA</name>
<evidence type="ECO:0000313" key="1">
    <source>
        <dbReference type="EMBL" id="RSM40698.1"/>
    </source>
</evidence>
<proteinExistence type="predicted"/>
<dbReference type="InterPro" id="IPR048152">
    <property type="entry name" value="AMED_5909-like"/>
</dbReference>
<accession>A0A428WC73</accession>
<dbReference type="OrthoDB" id="3627899at2"/>
<reference evidence="1 2" key="1">
    <citation type="submission" date="2018-05" db="EMBL/GenBank/DDBJ databases">
        <title>Evolution of GPA BGCs.</title>
        <authorList>
            <person name="Waglechner N."/>
            <person name="Wright G.D."/>
        </authorList>
    </citation>
    <scope>NUCLEOTIDE SEQUENCE [LARGE SCALE GENOMIC DNA]</scope>
    <source>
        <strain evidence="1 2">DSM 5908</strain>
    </source>
</reference>
<dbReference type="EMBL" id="QHHU01000038">
    <property type="protein sequence ID" value="RSM40698.1"/>
    <property type="molecule type" value="Genomic_DNA"/>
</dbReference>
<comment type="caution">
    <text evidence="1">The sequence shown here is derived from an EMBL/GenBank/DDBJ whole genome shotgun (WGS) entry which is preliminary data.</text>
</comment>
<dbReference type="Proteomes" id="UP000286716">
    <property type="component" value="Unassembled WGS sequence"/>
</dbReference>
<evidence type="ECO:0000313" key="2">
    <source>
        <dbReference type="Proteomes" id="UP000286716"/>
    </source>
</evidence>
<protein>
    <submittedName>
        <fullName evidence="1">Uncharacterized protein</fullName>
    </submittedName>
</protein>